<proteinExistence type="predicted"/>
<reference evidence="3 4" key="1">
    <citation type="submission" date="2024-04" db="EMBL/GenBank/DDBJ databases">
        <title>Polymorphospora sp. isolated from Baiyangdian Lake in Xiong'an New Area.</title>
        <authorList>
            <person name="Zhang X."/>
            <person name="Liu J."/>
        </authorList>
    </citation>
    <scope>NUCLEOTIDE SEQUENCE [LARGE SCALE GENOMIC DNA]</scope>
    <source>
        <strain evidence="3 4">2-325</strain>
    </source>
</reference>
<evidence type="ECO:0000313" key="4">
    <source>
        <dbReference type="Proteomes" id="UP001582793"/>
    </source>
</evidence>
<feature type="compositionally biased region" description="Low complexity" evidence="1">
    <location>
        <begin position="62"/>
        <end position="74"/>
    </location>
</feature>
<feature type="transmembrane region" description="Helical" evidence="2">
    <location>
        <begin position="37"/>
        <end position="57"/>
    </location>
</feature>
<name>A0ABV5CYV8_9ACTN</name>
<keyword evidence="4" id="KW-1185">Reference proteome</keyword>
<comment type="caution">
    <text evidence="3">The sequence shown here is derived from an EMBL/GenBank/DDBJ whole genome shotgun (WGS) entry which is preliminary data.</text>
</comment>
<keyword evidence="2" id="KW-1133">Transmembrane helix</keyword>
<accession>A0ABV5CYV8</accession>
<evidence type="ECO:0000313" key="3">
    <source>
        <dbReference type="EMBL" id="MFB6397197.1"/>
    </source>
</evidence>
<feature type="region of interest" description="Disordered" evidence="1">
    <location>
        <begin position="62"/>
        <end position="104"/>
    </location>
</feature>
<feature type="transmembrane region" description="Helical" evidence="2">
    <location>
        <begin position="12"/>
        <end position="31"/>
    </location>
</feature>
<dbReference type="RefSeq" id="WP_364215676.1">
    <property type="nucleotide sequence ID" value="NZ_JBCGDC010000128.1"/>
</dbReference>
<protein>
    <recommendedName>
        <fullName evidence="5">DUF4175 domain-containing protein</fullName>
    </recommendedName>
</protein>
<dbReference type="EMBL" id="JBCGDC010000128">
    <property type="protein sequence ID" value="MFB6397197.1"/>
    <property type="molecule type" value="Genomic_DNA"/>
</dbReference>
<evidence type="ECO:0000256" key="1">
    <source>
        <dbReference type="SAM" id="MobiDB-lite"/>
    </source>
</evidence>
<gene>
    <name evidence="3" type="ORF">AAFH96_29455</name>
</gene>
<dbReference type="Proteomes" id="UP001582793">
    <property type="component" value="Unassembled WGS sequence"/>
</dbReference>
<evidence type="ECO:0000256" key="2">
    <source>
        <dbReference type="SAM" id="Phobius"/>
    </source>
</evidence>
<sequence length="104" mass="10504">MKAHRTDGVSLTFALIFLGLAGWWLLAQIFHLALPTVGWFLASGLILLGVFGLIGALRSGRSAPAGEGPGAVAPTSGGAPDPVSGAPYEPVTGPPADSGDARRL</sequence>
<evidence type="ECO:0008006" key="5">
    <source>
        <dbReference type="Google" id="ProtNLM"/>
    </source>
</evidence>
<keyword evidence="2" id="KW-0472">Membrane</keyword>
<organism evidence="3 4">
    <name type="scientific">Polymorphospora lycopeni</name>
    <dbReference type="NCBI Taxonomy" id="3140240"/>
    <lineage>
        <taxon>Bacteria</taxon>
        <taxon>Bacillati</taxon>
        <taxon>Actinomycetota</taxon>
        <taxon>Actinomycetes</taxon>
        <taxon>Micromonosporales</taxon>
        <taxon>Micromonosporaceae</taxon>
        <taxon>Polymorphospora</taxon>
    </lineage>
</organism>
<keyword evidence="2" id="KW-0812">Transmembrane</keyword>